<keyword evidence="4" id="KW-0238">DNA-binding</keyword>
<dbReference type="AlphaFoldDB" id="A0AAW2LHD9"/>
<gene>
    <name evidence="7" type="ORF">Sangu_2198700</name>
</gene>
<dbReference type="InterPro" id="IPR007630">
    <property type="entry name" value="RNA_pol_sigma70_r4"/>
</dbReference>
<accession>A0AAW2LHD9</accession>
<dbReference type="GO" id="GO:0016987">
    <property type="term" value="F:sigma factor activity"/>
    <property type="evidence" value="ECO:0007669"/>
    <property type="project" value="UniProtKB-KW"/>
</dbReference>
<sequence>MATAAVIGLSTGKRLLLSSTFYFSDLADKLACTTDPHYPIASTKNAITAKKSSNFISNRRPPSVRALKEHVDTASNNCTLEPWLIHGSSLSTDETTDPEMDSRKKVLGRKFPASQLTTSRQWRSIVSPELLQNRLKGYVKGVVSEELLTHAQVVQLSEKIKAGLLEEHKSRYSTSFPLLPKLKERLGYEPSDEQLATSLRISRTNLQSKLIECSLAREKLAMSNIRLVMSIAQRYDNMGAEMADLIQGGLIGLLRGIEKFDSSKGFKISTYVYWWIRQGVSRALVENSRTLRLPTHLHERLSLIRNAKARLEEKGITPSIDRIAECLNMSQKKVKNATEAISKVFSLDREAFPSLNGLPGETLHSYIADNHIENNPWHGVDEWALKDEVDKLINLTLREREREIIRLYYGLDNECLTWEDISRRIGLSRERVRQVGLVALEKLKHAARKRRLDAMLVQH</sequence>
<dbReference type="PANTHER" id="PTHR30603">
    <property type="entry name" value="RNA POLYMERASE SIGMA FACTOR RPO"/>
    <property type="match status" value="1"/>
</dbReference>
<dbReference type="InterPro" id="IPR000943">
    <property type="entry name" value="RNA_pol_sigma70"/>
</dbReference>
<dbReference type="GO" id="GO:0071482">
    <property type="term" value="P:cellular response to light stimulus"/>
    <property type="evidence" value="ECO:0007669"/>
    <property type="project" value="UniProtKB-ARBA"/>
</dbReference>
<reference evidence="7" key="1">
    <citation type="submission" date="2020-06" db="EMBL/GenBank/DDBJ databases">
        <authorList>
            <person name="Li T."/>
            <person name="Hu X."/>
            <person name="Zhang T."/>
            <person name="Song X."/>
            <person name="Zhang H."/>
            <person name="Dai N."/>
            <person name="Sheng W."/>
            <person name="Hou X."/>
            <person name="Wei L."/>
        </authorList>
    </citation>
    <scope>NUCLEOTIDE SEQUENCE</scope>
    <source>
        <strain evidence="7">G01</strain>
        <tissue evidence="7">Leaf</tissue>
    </source>
</reference>
<dbReference type="PANTHER" id="PTHR30603:SF14">
    <property type="entry name" value="RNA POLYMERASE SIGMA FACTOR SIGA"/>
    <property type="match status" value="1"/>
</dbReference>
<dbReference type="Gene3D" id="1.10.10.10">
    <property type="entry name" value="Winged helix-like DNA-binding domain superfamily/Winged helix DNA-binding domain"/>
    <property type="match status" value="2"/>
</dbReference>
<keyword evidence="3" id="KW-0731">Sigma factor</keyword>
<evidence type="ECO:0000256" key="4">
    <source>
        <dbReference type="ARBA" id="ARBA00023125"/>
    </source>
</evidence>
<evidence type="ECO:0000259" key="6">
    <source>
        <dbReference type="PROSITE" id="PS00715"/>
    </source>
</evidence>
<evidence type="ECO:0000313" key="7">
    <source>
        <dbReference type="EMBL" id="KAL0317844.1"/>
    </source>
</evidence>
<evidence type="ECO:0000256" key="1">
    <source>
        <dbReference type="ARBA" id="ARBA00007788"/>
    </source>
</evidence>
<dbReference type="InterPro" id="IPR050239">
    <property type="entry name" value="Sigma-70_RNA_pol_init_factors"/>
</dbReference>
<dbReference type="InterPro" id="IPR007627">
    <property type="entry name" value="RNA_pol_sigma70_r2"/>
</dbReference>
<dbReference type="Pfam" id="PF04542">
    <property type="entry name" value="Sigma70_r2"/>
    <property type="match status" value="1"/>
</dbReference>
<dbReference type="PROSITE" id="PS00715">
    <property type="entry name" value="SIGMA70_1"/>
    <property type="match status" value="1"/>
</dbReference>
<dbReference type="InterPro" id="IPR014284">
    <property type="entry name" value="RNA_pol_sigma-70_dom"/>
</dbReference>
<dbReference type="InterPro" id="IPR013324">
    <property type="entry name" value="RNA_pol_sigma_r3/r4-like"/>
</dbReference>
<dbReference type="GO" id="GO:0003677">
    <property type="term" value="F:DNA binding"/>
    <property type="evidence" value="ECO:0007669"/>
    <property type="project" value="UniProtKB-KW"/>
</dbReference>
<dbReference type="SUPFAM" id="SSF88659">
    <property type="entry name" value="Sigma3 and sigma4 domains of RNA polymerase sigma factors"/>
    <property type="match status" value="2"/>
</dbReference>
<comment type="similarity">
    <text evidence="1">Belongs to the sigma-70 factor family.</text>
</comment>
<dbReference type="GO" id="GO:0006352">
    <property type="term" value="P:DNA-templated transcription initiation"/>
    <property type="evidence" value="ECO:0007669"/>
    <property type="project" value="InterPro"/>
</dbReference>
<dbReference type="Pfam" id="PF04545">
    <property type="entry name" value="Sigma70_r4"/>
    <property type="match status" value="1"/>
</dbReference>
<dbReference type="CDD" id="cd06171">
    <property type="entry name" value="Sigma70_r4"/>
    <property type="match status" value="1"/>
</dbReference>
<dbReference type="EMBL" id="JACGWK010000014">
    <property type="protein sequence ID" value="KAL0317844.1"/>
    <property type="molecule type" value="Genomic_DNA"/>
</dbReference>
<dbReference type="SUPFAM" id="SSF88946">
    <property type="entry name" value="Sigma2 domain of RNA polymerase sigma factors"/>
    <property type="match status" value="1"/>
</dbReference>
<keyword evidence="2" id="KW-0805">Transcription regulation</keyword>
<proteinExistence type="inferred from homology"/>
<dbReference type="InterPro" id="IPR007624">
    <property type="entry name" value="RNA_pol_sigma70_r3"/>
</dbReference>
<comment type="caution">
    <text evidence="7">The sequence shown here is derived from an EMBL/GenBank/DDBJ whole genome shotgun (WGS) entry which is preliminary data.</text>
</comment>
<dbReference type="NCBIfam" id="TIGR02937">
    <property type="entry name" value="sigma70-ECF"/>
    <property type="match status" value="1"/>
</dbReference>
<protein>
    <submittedName>
        <fullName evidence="7">RNA polymerase sigma factor sigA</fullName>
    </submittedName>
</protein>
<dbReference type="InterPro" id="IPR036388">
    <property type="entry name" value="WH-like_DNA-bd_sf"/>
</dbReference>
<feature type="domain" description="RNA polymerase sigma-70" evidence="6">
    <location>
        <begin position="244"/>
        <end position="257"/>
    </location>
</feature>
<dbReference type="Gene3D" id="1.10.601.10">
    <property type="entry name" value="RNA Polymerase Primary Sigma Factor"/>
    <property type="match status" value="1"/>
</dbReference>
<keyword evidence="5" id="KW-0804">Transcription</keyword>
<name>A0AAW2LHD9_9LAMI</name>
<reference evidence="7" key="2">
    <citation type="journal article" date="2024" name="Plant">
        <title>Genomic evolution and insights into agronomic trait innovations of Sesamum species.</title>
        <authorList>
            <person name="Miao H."/>
            <person name="Wang L."/>
            <person name="Qu L."/>
            <person name="Liu H."/>
            <person name="Sun Y."/>
            <person name="Le M."/>
            <person name="Wang Q."/>
            <person name="Wei S."/>
            <person name="Zheng Y."/>
            <person name="Lin W."/>
            <person name="Duan Y."/>
            <person name="Cao H."/>
            <person name="Xiong S."/>
            <person name="Wang X."/>
            <person name="Wei L."/>
            <person name="Li C."/>
            <person name="Ma Q."/>
            <person name="Ju M."/>
            <person name="Zhao R."/>
            <person name="Li G."/>
            <person name="Mu C."/>
            <person name="Tian Q."/>
            <person name="Mei H."/>
            <person name="Zhang T."/>
            <person name="Gao T."/>
            <person name="Zhang H."/>
        </authorList>
    </citation>
    <scope>NUCLEOTIDE SEQUENCE</scope>
    <source>
        <strain evidence="7">G01</strain>
    </source>
</reference>
<evidence type="ECO:0000256" key="5">
    <source>
        <dbReference type="ARBA" id="ARBA00023163"/>
    </source>
</evidence>
<dbReference type="Pfam" id="PF04539">
    <property type="entry name" value="Sigma70_r3"/>
    <property type="match status" value="1"/>
</dbReference>
<evidence type="ECO:0000256" key="3">
    <source>
        <dbReference type="ARBA" id="ARBA00023082"/>
    </source>
</evidence>
<evidence type="ECO:0000256" key="2">
    <source>
        <dbReference type="ARBA" id="ARBA00023015"/>
    </source>
</evidence>
<organism evidence="7">
    <name type="scientific">Sesamum angustifolium</name>
    <dbReference type="NCBI Taxonomy" id="2727405"/>
    <lineage>
        <taxon>Eukaryota</taxon>
        <taxon>Viridiplantae</taxon>
        <taxon>Streptophyta</taxon>
        <taxon>Embryophyta</taxon>
        <taxon>Tracheophyta</taxon>
        <taxon>Spermatophyta</taxon>
        <taxon>Magnoliopsida</taxon>
        <taxon>eudicotyledons</taxon>
        <taxon>Gunneridae</taxon>
        <taxon>Pentapetalae</taxon>
        <taxon>asterids</taxon>
        <taxon>lamiids</taxon>
        <taxon>Lamiales</taxon>
        <taxon>Pedaliaceae</taxon>
        <taxon>Sesamum</taxon>
    </lineage>
</organism>
<dbReference type="PRINTS" id="PR00046">
    <property type="entry name" value="SIGMA70FCT"/>
</dbReference>
<dbReference type="InterPro" id="IPR013325">
    <property type="entry name" value="RNA_pol_sigma_r2"/>
</dbReference>